<organism evidence="1 2">
    <name type="scientific">Williamwhitmania taraxaci</name>
    <dbReference type="NCBI Taxonomy" id="1640674"/>
    <lineage>
        <taxon>Bacteria</taxon>
        <taxon>Pseudomonadati</taxon>
        <taxon>Bacteroidota</taxon>
        <taxon>Bacteroidia</taxon>
        <taxon>Bacteroidales</taxon>
        <taxon>Williamwhitmaniaceae</taxon>
        <taxon>Williamwhitmania</taxon>
    </lineage>
</organism>
<proteinExistence type="predicted"/>
<dbReference type="AlphaFoldDB" id="A0A1G6GYU2"/>
<evidence type="ECO:0000313" key="1">
    <source>
        <dbReference type="EMBL" id="SDB87240.1"/>
    </source>
</evidence>
<name>A0A1G6GYU2_9BACT</name>
<sequence length="233" mass="27464">MDTKLLLETIGTLTKVEDVDSIQVSDWLVIENSQPYPGYHSQFDADAEKPRTLFFITKERIGKEILLRKSAIIRQRFDQCFDATPCQLTIYSDVYHGIRIKYLKNFSLIPELMRHYNDEGISFRKYRKISAAATITIFKYFSLEEISKGIYQDLDEKYERYVEISQELSIDVFVKLARIVRNNMVNNNFDAALAVFHRKHGIVDAVRVFESTCTLERLKEIQREFELQLRRLE</sequence>
<reference evidence="1 2" key="1">
    <citation type="submission" date="2016-09" db="EMBL/GenBank/DDBJ databases">
        <authorList>
            <person name="Capua I."/>
            <person name="De Benedictis P."/>
            <person name="Joannis T."/>
            <person name="Lombin L.H."/>
            <person name="Cattoli G."/>
        </authorList>
    </citation>
    <scope>NUCLEOTIDE SEQUENCE [LARGE SCALE GENOMIC DNA]</scope>
    <source>
        <strain evidence="1 2">A7P-90m</strain>
    </source>
</reference>
<keyword evidence="2" id="KW-1185">Reference proteome</keyword>
<dbReference type="RefSeq" id="WP_092435275.1">
    <property type="nucleotide sequence ID" value="NZ_FMYP01000005.1"/>
</dbReference>
<protein>
    <submittedName>
        <fullName evidence="1">Uncharacterized protein</fullName>
    </submittedName>
</protein>
<accession>A0A1G6GYU2</accession>
<dbReference type="Proteomes" id="UP000199452">
    <property type="component" value="Unassembled WGS sequence"/>
</dbReference>
<dbReference type="OrthoDB" id="1117347at2"/>
<gene>
    <name evidence="1" type="ORF">SAMN05216323_100555</name>
</gene>
<evidence type="ECO:0000313" key="2">
    <source>
        <dbReference type="Proteomes" id="UP000199452"/>
    </source>
</evidence>
<dbReference type="STRING" id="1640674.SAMN05216323_100555"/>
<dbReference type="EMBL" id="FMYP01000005">
    <property type="protein sequence ID" value="SDB87240.1"/>
    <property type="molecule type" value="Genomic_DNA"/>
</dbReference>